<keyword evidence="2" id="KW-1185">Reference proteome</keyword>
<proteinExistence type="predicted"/>
<dbReference type="InterPro" id="IPR021858">
    <property type="entry name" value="Fun_TF"/>
</dbReference>
<sequence length="307" mass="34468">MFLDESINVVNKSRPGSSTPLDSSSQPLSQWGNWDHVPAYTTPARFTDVVLHRPLDELAVNFFMSNYVGTDAMQSQFHYLPDFYLRNGSAYSHLQNAITAVGLAGYAKAMHQPDLIQSATKAYISALQELNTTLSTPETAGRESTLISVIFLSMFEVLVLPRAQGLENLTKHLNGATVVASLLIKRQRQTNFGRRLLRTLSQNVIMNCWIQNLALPADFLRLKSQMFGNLKEPPAPHSQFLDIVMELIGFRHAMQSGLYNSPTGIIAHSVSFDEDLKNFMKNIPQEGHFKTVRTDEDGELIFDGYYH</sequence>
<dbReference type="AlphaFoldDB" id="A0A6A6EJX9"/>
<name>A0A6A6EJX9_9PEZI</name>
<dbReference type="Pfam" id="PF11951">
    <property type="entry name" value="Fungal_trans_2"/>
    <property type="match status" value="1"/>
</dbReference>
<organism evidence="1 2">
    <name type="scientific">Zopfia rhizophila CBS 207.26</name>
    <dbReference type="NCBI Taxonomy" id="1314779"/>
    <lineage>
        <taxon>Eukaryota</taxon>
        <taxon>Fungi</taxon>
        <taxon>Dikarya</taxon>
        <taxon>Ascomycota</taxon>
        <taxon>Pezizomycotina</taxon>
        <taxon>Dothideomycetes</taxon>
        <taxon>Dothideomycetes incertae sedis</taxon>
        <taxon>Zopfiaceae</taxon>
        <taxon>Zopfia</taxon>
    </lineage>
</organism>
<dbReference type="InterPro" id="IPR053175">
    <property type="entry name" value="DHMBA_Reg_Transcription_Factor"/>
</dbReference>
<evidence type="ECO:0000313" key="1">
    <source>
        <dbReference type="EMBL" id="KAF2190216.1"/>
    </source>
</evidence>
<accession>A0A6A6EJX9</accession>
<feature type="non-terminal residue" evidence="1">
    <location>
        <position position="307"/>
    </location>
</feature>
<reference evidence="1" key="1">
    <citation type="journal article" date="2020" name="Stud. Mycol.">
        <title>101 Dothideomycetes genomes: a test case for predicting lifestyles and emergence of pathogens.</title>
        <authorList>
            <person name="Haridas S."/>
            <person name="Albert R."/>
            <person name="Binder M."/>
            <person name="Bloem J."/>
            <person name="Labutti K."/>
            <person name="Salamov A."/>
            <person name="Andreopoulos B."/>
            <person name="Baker S."/>
            <person name="Barry K."/>
            <person name="Bills G."/>
            <person name="Bluhm B."/>
            <person name="Cannon C."/>
            <person name="Castanera R."/>
            <person name="Culley D."/>
            <person name="Daum C."/>
            <person name="Ezra D."/>
            <person name="Gonzalez J."/>
            <person name="Henrissat B."/>
            <person name="Kuo A."/>
            <person name="Liang C."/>
            <person name="Lipzen A."/>
            <person name="Lutzoni F."/>
            <person name="Magnuson J."/>
            <person name="Mondo S."/>
            <person name="Nolan M."/>
            <person name="Ohm R."/>
            <person name="Pangilinan J."/>
            <person name="Park H.-J."/>
            <person name="Ramirez L."/>
            <person name="Alfaro M."/>
            <person name="Sun H."/>
            <person name="Tritt A."/>
            <person name="Yoshinaga Y."/>
            <person name="Zwiers L.-H."/>
            <person name="Turgeon B."/>
            <person name="Goodwin S."/>
            <person name="Spatafora J."/>
            <person name="Crous P."/>
            <person name="Grigoriev I."/>
        </authorList>
    </citation>
    <scope>NUCLEOTIDE SEQUENCE</scope>
    <source>
        <strain evidence="1">CBS 207.26</strain>
    </source>
</reference>
<dbReference type="PANTHER" id="PTHR38791">
    <property type="entry name" value="ZN(II)2CYS6 TRANSCRIPTION FACTOR (EUROFUNG)-RELATED-RELATED"/>
    <property type="match status" value="1"/>
</dbReference>
<evidence type="ECO:0008006" key="3">
    <source>
        <dbReference type="Google" id="ProtNLM"/>
    </source>
</evidence>
<gene>
    <name evidence="1" type="ORF">K469DRAFT_624800</name>
</gene>
<dbReference type="EMBL" id="ML994619">
    <property type="protein sequence ID" value="KAF2190216.1"/>
    <property type="molecule type" value="Genomic_DNA"/>
</dbReference>
<protein>
    <recommendedName>
        <fullName evidence="3">Transcription factor domain-containing protein</fullName>
    </recommendedName>
</protein>
<dbReference type="PANTHER" id="PTHR38791:SF1">
    <property type="entry name" value="TRANSCRIPTION FACTOR, PUTATIVE-RELATED"/>
    <property type="match status" value="1"/>
</dbReference>
<evidence type="ECO:0000313" key="2">
    <source>
        <dbReference type="Proteomes" id="UP000800200"/>
    </source>
</evidence>
<dbReference type="Proteomes" id="UP000800200">
    <property type="component" value="Unassembled WGS sequence"/>
</dbReference>
<dbReference type="OrthoDB" id="4220372at2759"/>